<dbReference type="SMART" id="SM00267">
    <property type="entry name" value="GGDEF"/>
    <property type="match status" value="1"/>
</dbReference>
<sequence>MPRRVLIADGTATNRIALRAALSSARYDVTAVASASDAAREIAARGSDVVIADAALADLTSAPLLGRVGRSRDEQTPAIVIADADDTDRRADWLELGAATVLPRPVDRGWLLTNLRALLRQQDAEEELARQVETAERLGFAETALPFLPPLSLGVVAPDRLAAERLLRGVPEIAGTPFVHSTAEEVLSDTTGRPPDVLILSCDRDPEQGLWLLAELRSNPRTRRTGIIVECDKTDTATAGRALDTGANGVLPSDAGSRERTAVLTRALGQKRKIDEMRLRLAECLRMAAKDHLTGLFNRRYAMQYLEDLASRTYAAGRHFGVVLIDVDHFKRINDRLGHNAGDQILTEVARRLQANLREHDLVSRFGGEEFLVILSDTAPDEAMIAAERLRAAIQAPAFRANDIAMDVTVSLGVACGIRQPAEVIARADGALYRAKREGRNRSFLAENDEPEPGEDAPERARPVVATDPLLRRFTQKLS</sequence>
<dbReference type="OrthoDB" id="9812260at2"/>
<dbReference type="GO" id="GO:0052621">
    <property type="term" value="F:diguanylate cyclase activity"/>
    <property type="evidence" value="ECO:0007669"/>
    <property type="project" value="UniProtKB-EC"/>
</dbReference>
<evidence type="ECO:0000259" key="5">
    <source>
        <dbReference type="PROSITE" id="PS50110"/>
    </source>
</evidence>
<reference evidence="7 8" key="1">
    <citation type="submission" date="2017-03" db="EMBL/GenBank/DDBJ databases">
        <authorList>
            <person name="Afonso C.L."/>
            <person name="Miller P.J."/>
            <person name="Scott M.A."/>
            <person name="Spackman E."/>
            <person name="Goraichik I."/>
            <person name="Dimitrov K.M."/>
            <person name="Suarez D.L."/>
            <person name="Swayne D.E."/>
        </authorList>
    </citation>
    <scope>NUCLEOTIDE SEQUENCE [LARGE SCALE GENOMIC DNA]</scope>
    <source>
        <strain evidence="7 8">CECT 7066</strain>
    </source>
</reference>
<gene>
    <name evidence="7" type="primary">pleD</name>
    <name evidence="7" type="ORF">PAM7066_02747</name>
</gene>
<feature type="domain" description="Response regulatory" evidence="5">
    <location>
        <begin position="4"/>
        <end position="119"/>
    </location>
</feature>
<evidence type="ECO:0000256" key="4">
    <source>
        <dbReference type="SAM" id="MobiDB-lite"/>
    </source>
</evidence>
<dbReference type="SUPFAM" id="SSF55073">
    <property type="entry name" value="Nucleotide cyclase"/>
    <property type="match status" value="1"/>
</dbReference>
<dbReference type="FunFam" id="3.30.70.270:FF:000001">
    <property type="entry name" value="Diguanylate cyclase domain protein"/>
    <property type="match status" value="1"/>
</dbReference>
<dbReference type="RefSeq" id="WP_085854757.1">
    <property type="nucleotide sequence ID" value="NZ_FOPF01000008.1"/>
</dbReference>
<feature type="region of interest" description="Disordered" evidence="4">
    <location>
        <begin position="441"/>
        <end position="466"/>
    </location>
</feature>
<dbReference type="GO" id="GO:1902201">
    <property type="term" value="P:negative regulation of bacterial-type flagellum-dependent cell motility"/>
    <property type="evidence" value="ECO:0007669"/>
    <property type="project" value="TreeGrafter"/>
</dbReference>
<feature type="domain" description="GGDEF" evidence="6">
    <location>
        <begin position="318"/>
        <end position="448"/>
    </location>
</feature>
<accession>A0A1Y5T6U0</accession>
<feature type="compositionally biased region" description="Acidic residues" evidence="4">
    <location>
        <begin position="447"/>
        <end position="456"/>
    </location>
</feature>
<feature type="domain" description="Response regulatory" evidence="5">
    <location>
        <begin position="152"/>
        <end position="268"/>
    </location>
</feature>
<evidence type="ECO:0000313" key="8">
    <source>
        <dbReference type="Proteomes" id="UP000193870"/>
    </source>
</evidence>
<dbReference type="InterPro" id="IPR001789">
    <property type="entry name" value="Sig_transdc_resp-reg_receiver"/>
</dbReference>
<dbReference type="Gene3D" id="3.40.50.2300">
    <property type="match status" value="1"/>
</dbReference>
<evidence type="ECO:0000259" key="6">
    <source>
        <dbReference type="PROSITE" id="PS50887"/>
    </source>
</evidence>
<dbReference type="InterPro" id="IPR043128">
    <property type="entry name" value="Rev_trsase/Diguanyl_cyclase"/>
</dbReference>
<dbReference type="NCBIfam" id="TIGR00254">
    <property type="entry name" value="GGDEF"/>
    <property type="match status" value="1"/>
</dbReference>
<evidence type="ECO:0000256" key="3">
    <source>
        <dbReference type="PROSITE-ProRule" id="PRU00169"/>
    </source>
</evidence>
<dbReference type="CDD" id="cd00156">
    <property type="entry name" value="REC"/>
    <property type="match status" value="1"/>
</dbReference>
<dbReference type="EC" id="2.7.7.65" evidence="1"/>
<dbReference type="PROSITE" id="PS50887">
    <property type="entry name" value="GGDEF"/>
    <property type="match status" value="1"/>
</dbReference>
<dbReference type="GO" id="GO:0000160">
    <property type="term" value="P:phosphorelay signal transduction system"/>
    <property type="evidence" value="ECO:0007669"/>
    <property type="project" value="InterPro"/>
</dbReference>
<comment type="caution">
    <text evidence="3">Lacks conserved residue(s) required for the propagation of feature annotation.</text>
</comment>
<dbReference type="PANTHER" id="PTHR45138:SF9">
    <property type="entry name" value="DIGUANYLATE CYCLASE DGCM-RELATED"/>
    <property type="match status" value="1"/>
</dbReference>
<dbReference type="SMART" id="SM00448">
    <property type="entry name" value="REC"/>
    <property type="match status" value="1"/>
</dbReference>
<dbReference type="PROSITE" id="PS50110">
    <property type="entry name" value="RESPONSE_REGULATORY"/>
    <property type="match status" value="2"/>
</dbReference>
<keyword evidence="8" id="KW-1185">Reference proteome</keyword>
<dbReference type="STRING" id="315423.SAMN04488020_10839"/>
<comment type="catalytic activity">
    <reaction evidence="2">
        <text>2 GTP = 3',3'-c-di-GMP + 2 diphosphate</text>
        <dbReference type="Rhea" id="RHEA:24898"/>
        <dbReference type="ChEBI" id="CHEBI:33019"/>
        <dbReference type="ChEBI" id="CHEBI:37565"/>
        <dbReference type="ChEBI" id="CHEBI:58805"/>
        <dbReference type="EC" id="2.7.7.65"/>
    </reaction>
</comment>
<dbReference type="PANTHER" id="PTHR45138">
    <property type="entry name" value="REGULATORY COMPONENTS OF SENSORY TRANSDUCTION SYSTEM"/>
    <property type="match status" value="1"/>
</dbReference>
<evidence type="ECO:0000256" key="1">
    <source>
        <dbReference type="ARBA" id="ARBA00012528"/>
    </source>
</evidence>
<protein>
    <recommendedName>
        <fullName evidence="1">diguanylate cyclase</fullName>
        <ecNumber evidence="1">2.7.7.65</ecNumber>
    </recommendedName>
</protein>
<dbReference type="Gene3D" id="3.30.70.270">
    <property type="match status" value="1"/>
</dbReference>
<dbReference type="GO" id="GO:0043709">
    <property type="term" value="P:cell adhesion involved in single-species biofilm formation"/>
    <property type="evidence" value="ECO:0007669"/>
    <property type="project" value="TreeGrafter"/>
</dbReference>
<name>A0A1Y5T6U0_9RHOB</name>
<proteinExistence type="predicted"/>
<dbReference type="InterPro" id="IPR029787">
    <property type="entry name" value="Nucleotide_cyclase"/>
</dbReference>
<dbReference type="EMBL" id="FWFV01000008">
    <property type="protein sequence ID" value="SLN57229.1"/>
    <property type="molecule type" value="Genomic_DNA"/>
</dbReference>
<dbReference type="InterPro" id="IPR050469">
    <property type="entry name" value="Diguanylate_Cyclase"/>
</dbReference>
<evidence type="ECO:0000256" key="2">
    <source>
        <dbReference type="ARBA" id="ARBA00034247"/>
    </source>
</evidence>
<dbReference type="Pfam" id="PF00072">
    <property type="entry name" value="Response_reg"/>
    <property type="match status" value="1"/>
</dbReference>
<evidence type="ECO:0000313" key="7">
    <source>
        <dbReference type="EMBL" id="SLN57229.1"/>
    </source>
</evidence>
<dbReference type="SUPFAM" id="SSF52172">
    <property type="entry name" value="CheY-like"/>
    <property type="match status" value="2"/>
</dbReference>
<dbReference type="InterPro" id="IPR011006">
    <property type="entry name" value="CheY-like_superfamily"/>
</dbReference>
<dbReference type="GO" id="GO:0005886">
    <property type="term" value="C:plasma membrane"/>
    <property type="evidence" value="ECO:0007669"/>
    <property type="project" value="TreeGrafter"/>
</dbReference>
<keyword evidence="3" id="KW-0597">Phosphoprotein</keyword>
<feature type="modified residue" description="4-aspartylphosphate" evidence="3">
    <location>
        <position position="53"/>
    </location>
</feature>
<dbReference type="InterPro" id="IPR000160">
    <property type="entry name" value="GGDEF_dom"/>
</dbReference>
<organism evidence="7 8">
    <name type="scientific">Palleronia marisminoris</name>
    <dbReference type="NCBI Taxonomy" id="315423"/>
    <lineage>
        <taxon>Bacteria</taxon>
        <taxon>Pseudomonadati</taxon>
        <taxon>Pseudomonadota</taxon>
        <taxon>Alphaproteobacteria</taxon>
        <taxon>Rhodobacterales</taxon>
        <taxon>Roseobacteraceae</taxon>
        <taxon>Palleronia</taxon>
    </lineage>
</organism>
<dbReference type="AlphaFoldDB" id="A0A1Y5T6U0"/>
<dbReference type="CDD" id="cd01949">
    <property type="entry name" value="GGDEF"/>
    <property type="match status" value="1"/>
</dbReference>
<dbReference type="Proteomes" id="UP000193870">
    <property type="component" value="Unassembled WGS sequence"/>
</dbReference>
<dbReference type="Pfam" id="PF00990">
    <property type="entry name" value="GGDEF"/>
    <property type="match status" value="1"/>
</dbReference>